<evidence type="ECO:0000256" key="7">
    <source>
        <dbReference type="ARBA" id="ARBA00022777"/>
    </source>
</evidence>
<evidence type="ECO:0000256" key="2">
    <source>
        <dbReference type="ARBA" id="ARBA00010688"/>
    </source>
</evidence>
<comment type="pathway">
    <text evidence="1 9">Purine metabolism; AMP biosynthesis via salvage pathway; AMP from adenosine: step 1/1.</text>
</comment>
<dbReference type="SUPFAM" id="SSF53613">
    <property type="entry name" value="Ribokinase-like"/>
    <property type="match status" value="1"/>
</dbReference>
<keyword evidence="9" id="KW-0460">Magnesium</keyword>
<evidence type="ECO:0000256" key="4">
    <source>
        <dbReference type="ARBA" id="ARBA00022679"/>
    </source>
</evidence>
<gene>
    <name evidence="11" type="ORF">FD755_005206</name>
</gene>
<evidence type="ECO:0000256" key="1">
    <source>
        <dbReference type="ARBA" id="ARBA00004801"/>
    </source>
</evidence>
<evidence type="ECO:0000256" key="5">
    <source>
        <dbReference type="ARBA" id="ARBA00022726"/>
    </source>
</evidence>
<dbReference type="PANTHER" id="PTHR45769:SF3">
    <property type="entry name" value="ADENOSINE KINASE"/>
    <property type="match status" value="1"/>
</dbReference>
<comment type="function">
    <text evidence="9">ATP dependent phosphorylation of adenosine and other related nucleoside analogs to monophosphate derivatives.</text>
</comment>
<feature type="domain" description="Carbohydrate kinase PfkB" evidence="10">
    <location>
        <begin position="53"/>
        <end position="144"/>
    </location>
</feature>
<dbReference type="Pfam" id="PF00294">
    <property type="entry name" value="PfkB"/>
    <property type="match status" value="1"/>
</dbReference>
<dbReference type="UniPathway" id="UPA00588">
    <property type="reaction ID" value="UER00659"/>
</dbReference>
<dbReference type="GO" id="GO:0004001">
    <property type="term" value="F:adenosine kinase activity"/>
    <property type="evidence" value="ECO:0007669"/>
    <property type="project" value="UniProtKB-UniRule"/>
</dbReference>
<feature type="non-terminal residue" evidence="11">
    <location>
        <position position="1"/>
    </location>
</feature>
<comment type="similarity">
    <text evidence="2 9">Belongs to the carbohydrate kinase PfkB family.</text>
</comment>
<name>A0A5J5MSU1_MUNRE</name>
<dbReference type="EMBL" id="VCEB01000002">
    <property type="protein sequence ID" value="KAB0383289.1"/>
    <property type="molecule type" value="Genomic_DNA"/>
</dbReference>
<evidence type="ECO:0000256" key="9">
    <source>
        <dbReference type="RuleBase" id="RU368116"/>
    </source>
</evidence>
<dbReference type="InterPro" id="IPR029056">
    <property type="entry name" value="Ribokinase-like"/>
</dbReference>
<dbReference type="GO" id="GO:0006166">
    <property type="term" value="P:purine ribonucleoside salvage"/>
    <property type="evidence" value="ECO:0007669"/>
    <property type="project" value="UniProtKB-KW"/>
</dbReference>
<keyword evidence="5 9" id="KW-0660">Purine salvage</keyword>
<dbReference type="GO" id="GO:0005634">
    <property type="term" value="C:nucleus"/>
    <property type="evidence" value="ECO:0007669"/>
    <property type="project" value="UniProtKB-SubCell"/>
</dbReference>
<dbReference type="Proteomes" id="UP000326062">
    <property type="component" value="Chromosome 2"/>
</dbReference>
<accession>A0A5J5MSU1</accession>
<evidence type="ECO:0000313" key="12">
    <source>
        <dbReference type="Proteomes" id="UP000326062"/>
    </source>
</evidence>
<sequence length="214" mass="24608">SLDSPSALTLIFFRIDWFDLLGIHGPLKNLFYLLKSNRNIINVYSNKMTWMIQQPHKAATFFGCIGIDKFGEILKKKAAEAHVDAHYYEQNEQPTGTCAACITGGNRSLVANLAAANCYKKEKHLDMEKNWILVDKARVYYIAVTYFGFTTANKEQKYHSIPLKNYRYFICIYGFDITAASSHIIIVNFGGSAKMWCFFPKYRDFPRIFLLLPL</sequence>
<dbReference type="PRINTS" id="PR00989">
    <property type="entry name" value="ADENOKINASE"/>
</dbReference>
<evidence type="ECO:0000259" key="10">
    <source>
        <dbReference type="Pfam" id="PF00294"/>
    </source>
</evidence>
<keyword evidence="12" id="KW-1185">Reference proteome</keyword>
<evidence type="ECO:0000256" key="6">
    <source>
        <dbReference type="ARBA" id="ARBA00022741"/>
    </source>
</evidence>
<dbReference type="GO" id="GO:0006144">
    <property type="term" value="P:purine nucleobase metabolic process"/>
    <property type="evidence" value="ECO:0007669"/>
    <property type="project" value="TreeGrafter"/>
</dbReference>
<dbReference type="InterPro" id="IPR011611">
    <property type="entry name" value="PfkB_dom"/>
</dbReference>
<proteinExistence type="inferred from homology"/>
<comment type="subunit">
    <text evidence="9">Monomer.</text>
</comment>
<dbReference type="PANTHER" id="PTHR45769">
    <property type="entry name" value="ADENOSINE KINASE"/>
    <property type="match status" value="1"/>
</dbReference>
<dbReference type="Gene3D" id="3.40.1190.20">
    <property type="match status" value="1"/>
</dbReference>
<dbReference type="AlphaFoldDB" id="A0A5J5MSU1"/>
<dbReference type="EC" id="2.7.1.20" evidence="3 9"/>
<comment type="caution">
    <text evidence="11">The sequence shown here is derived from an EMBL/GenBank/DDBJ whole genome shotgun (WGS) entry which is preliminary data.</text>
</comment>
<keyword evidence="8 9" id="KW-0067">ATP-binding</keyword>
<dbReference type="InterPro" id="IPR001805">
    <property type="entry name" value="Adenokinase"/>
</dbReference>
<comment type="subcellular location">
    <subcellularLocation>
        <location evidence="9">Nucleus</location>
    </subcellularLocation>
</comment>
<evidence type="ECO:0000256" key="8">
    <source>
        <dbReference type="ARBA" id="ARBA00022840"/>
    </source>
</evidence>
<keyword evidence="6 9" id="KW-0547">Nucleotide-binding</keyword>
<keyword evidence="9" id="KW-0539">Nucleus</keyword>
<dbReference type="GO" id="GO:0005829">
    <property type="term" value="C:cytosol"/>
    <property type="evidence" value="ECO:0007669"/>
    <property type="project" value="TreeGrafter"/>
</dbReference>
<dbReference type="GO" id="GO:0044209">
    <property type="term" value="P:AMP salvage"/>
    <property type="evidence" value="ECO:0007669"/>
    <property type="project" value="UniProtKB-UniRule"/>
</dbReference>
<dbReference type="GO" id="GO:0005524">
    <property type="term" value="F:ATP binding"/>
    <property type="evidence" value="ECO:0007669"/>
    <property type="project" value="UniProtKB-UniRule"/>
</dbReference>
<evidence type="ECO:0000313" key="11">
    <source>
        <dbReference type="EMBL" id="KAB0383289.1"/>
    </source>
</evidence>
<organism evidence="11 12">
    <name type="scientific">Muntiacus reevesi</name>
    <name type="common">Reeves' muntjac</name>
    <name type="synonym">Cervus reevesi</name>
    <dbReference type="NCBI Taxonomy" id="9886"/>
    <lineage>
        <taxon>Eukaryota</taxon>
        <taxon>Metazoa</taxon>
        <taxon>Chordata</taxon>
        <taxon>Craniata</taxon>
        <taxon>Vertebrata</taxon>
        <taxon>Euteleostomi</taxon>
        <taxon>Mammalia</taxon>
        <taxon>Eutheria</taxon>
        <taxon>Laurasiatheria</taxon>
        <taxon>Artiodactyla</taxon>
        <taxon>Ruminantia</taxon>
        <taxon>Pecora</taxon>
        <taxon>Cervidae</taxon>
        <taxon>Muntiacinae</taxon>
        <taxon>Muntiacus</taxon>
    </lineage>
</organism>
<reference evidence="11 12" key="1">
    <citation type="submission" date="2019-06" db="EMBL/GenBank/DDBJ databases">
        <title>Discovery of a novel chromosome fission-fusion reversal in muntjac.</title>
        <authorList>
            <person name="Mudd A.B."/>
            <person name="Bredeson J.V."/>
            <person name="Baum R."/>
            <person name="Hockemeyer D."/>
            <person name="Rokhsar D.S."/>
        </authorList>
    </citation>
    <scope>NUCLEOTIDE SEQUENCE [LARGE SCALE GENOMIC DNA]</scope>
    <source>
        <strain evidence="11">UCam_UCB_Mr</strain>
        <tissue evidence="11">Fibroblast cell line</tissue>
    </source>
</reference>
<keyword evidence="4 9" id="KW-0808">Transferase</keyword>
<comment type="catalytic activity">
    <reaction evidence="9">
        <text>adenosine + ATP = AMP + ADP + H(+)</text>
        <dbReference type="Rhea" id="RHEA:20824"/>
        <dbReference type="ChEBI" id="CHEBI:15378"/>
        <dbReference type="ChEBI" id="CHEBI:16335"/>
        <dbReference type="ChEBI" id="CHEBI:30616"/>
        <dbReference type="ChEBI" id="CHEBI:456215"/>
        <dbReference type="ChEBI" id="CHEBI:456216"/>
        <dbReference type="EC" id="2.7.1.20"/>
    </reaction>
</comment>
<comment type="cofactor">
    <cofactor evidence="9">
        <name>Mg(2+)</name>
        <dbReference type="ChEBI" id="CHEBI:18420"/>
    </cofactor>
    <text evidence="9">Binds 3 Mg(2+) ions per subunit.</text>
</comment>
<keyword evidence="7 9" id="KW-0418">Kinase</keyword>
<evidence type="ECO:0000256" key="3">
    <source>
        <dbReference type="ARBA" id="ARBA00012119"/>
    </source>
</evidence>
<protein>
    <recommendedName>
        <fullName evidence="3 9">Adenosine kinase</fullName>
        <shortName evidence="9">AK</shortName>
        <ecNumber evidence="3 9">2.7.1.20</ecNumber>
    </recommendedName>
    <alternativeName>
        <fullName evidence="9">Adenosine 5'-phosphotransferase</fullName>
    </alternativeName>
</protein>